<dbReference type="RefSeq" id="WP_175348396.1">
    <property type="nucleotide sequence ID" value="NZ_JABMCI010000067.1"/>
</dbReference>
<organism evidence="3 4">
    <name type="scientific">Cellulomonas humilata</name>
    <dbReference type="NCBI Taxonomy" id="144055"/>
    <lineage>
        <taxon>Bacteria</taxon>
        <taxon>Bacillati</taxon>
        <taxon>Actinomycetota</taxon>
        <taxon>Actinomycetes</taxon>
        <taxon>Micrococcales</taxon>
        <taxon>Cellulomonadaceae</taxon>
        <taxon>Cellulomonas</taxon>
    </lineage>
</organism>
<evidence type="ECO:0000256" key="1">
    <source>
        <dbReference type="SAM" id="MobiDB-lite"/>
    </source>
</evidence>
<evidence type="ECO:0000256" key="2">
    <source>
        <dbReference type="SAM" id="Phobius"/>
    </source>
</evidence>
<comment type="caution">
    <text evidence="3">The sequence shown here is derived from an EMBL/GenBank/DDBJ whole genome shotgun (WGS) entry which is preliminary data.</text>
</comment>
<feature type="transmembrane region" description="Helical" evidence="2">
    <location>
        <begin position="50"/>
        <end position="69"/>
    </location>
</feature>
<protein>
    <submittedName>
        <fullName evidence="3">Uncharacterized protein</fullName>
    </submittedName>
</protein>
<evidence type="ECO:0000313" key="4">
    <source>
        <dbReference type="Proteomes" id="UP000565724"/>
    </source>
</evidence>
<reference evidence="3 4" key="1">
    <citation type="submission" date="2020-05" db="EMBL/GenBank/DDBJ databases">
        <title>Genome Sequencing of Type Strains.</title>
        <authorList>
            <person name="Lemaire J.F."/>
            <person name="Inderbitzin P."/>
            <person name="Gregorio O.A."/>
            <person name="Collins S.B."/>
            <person name="Wespe N."/>
            <person name="Knight-Connoni V."/>
        </authorList>
    </citation>
    <scope>NUCLEOTIDE SEQUENCE [LARGE SCALE GENOMIC DNA]</scope>
    <source>
        <strain evidence="3 4">ATCC 25174</strain>
    </source>
</reference>
<keyword evidence="2" id="KW-0472">Membrane</keyword>
<dbReference type="AlphaFoldDB" id="A0A7Y6DYI7"/>
<name>A0A7Y6DYI7_9CELL</name>
<keyword evidence="2" id="KW-0812">Transmembrane</keyword>
<proteinExistence type="predicted"/>
<feature type="region of interest" description="Disordered" evidence="1">
    <location>
        <begin position="121"/>
        <end position="144"/>
    </location>
</feature>
<evidence type="ECO:0000313" key="3">
    <source>
        <dbReference type="EMBL" id="NUU18475.1"/>
    </source>
</evidence>
<dbReference type="EMBL" id="JABMCI010000067">
    <property type="protein sequence ID" value="NUU18475.1"/>
    <property type="molecule type" value="Genomic_DNA"/>
</dbReference>
<keyword evidence="2" id="KW-1133">Transmembrane helix</keyword>
<gene>
    <name evidence="3" type="ORF">HP550_14555</name>
</gene>
<accession>A0A7Y6DYI7</accession>
<dbReference type="Proteomes" id="UP000565724">
    <property type="component" value="Unassembled WGS sequence"/>
</dbReference>
<keyword evidence="4" id="KW-1185">Reference proteome</keyword>
<feature type="transmembrane region" description="Helical" evidence="2">
    <location>
        <begin position="75"/>
        <end position="98"/>
    </location>
</feature>
<sequence>MGRKVDTSLMTHAEVLEYERRTGVLRYISQTNATDHLPETAMSRLHRLKVGYWVGGLTATGLAVLAPFIVGAEPIMGMVAGILTAFTLGCLLSVTYSCQVQLATQRWKRGYLMEIGYHTRTERPGSAPSGSSSSGGGYSSGQSYPVTDGMHDPVTYSHRGGYDTFGRMEAFGIDDYETYKNNVEEAE</sequence>